<accession>A0A4P7XJL8</accession>
<dbReference type="InterPro" id="IPR058059">
    <property type="entry name" value="PA3496-like"/>
</dbReference>
<name>A0A4P7XJL8_9ALTE</name>
<dbReference type="RefSeq" id="WP_136550050.1">
    <property type="nucleotide sequence ID" value="NZ_CP031093.1"/>
</dbReference>
<dbReference type="Pfam" id="PF26620">
    <property type="entry name" value="DUF8197"/>
    <property type="match status" value="1"/>
</dbReference>
<dbReference type="InterPro" id="IPR058510">
    <property type="entry name" value="DUF8197"/>
</dbReference>
<dbReference type="EMBL" id="CP031093">
    <property type="protein sequence ID" value="QCF27339.1"/>
    <property type="molecule type" value="Genomic_DNA"/>
</dbReference>
<keyword evidence="2" id="KW-1185">Reference proteome</keyword>
<dbReference type="NCBIfam" id="NF046101">
    <property type="entry name" value="PA3496_fam"/>
    <property type="match status" value="1"/>
</dbReference>
<protein>
    <submittedName>
        <fullName evidence="1">Uncharacterized protein</fullName>
    </submittedName>
</protein>
<evidence type="ECO:0000313" key="1">
    <source>
        <dbReference type="EMBL" id="QCF27339.1"/>
    </source>
</evidence>
<dbReference type="Proteomes" id="UP000298049">
    <property type="component" value="Chromosome"/>
</dbReference>
<reference evidence="1 2" key="1">
    <citation type="submission" date="2018-07" db="EMBL/GenBank/DDBJ databases">
        <title>Marsedoiliclastica nanhaica gen. nov. sp. nov., a novel marine hydrocarbonoclastic bacterium isolated from an in-situ enriched hydrocarbon-degrading consortium in deep-sea sediment.</title>
        <authorList>
            <person name="Dong C."/>
            <person name="Ma T."/>
            <person name="Liu R."/>
            <person name="Shao Z."/>
        </authorList>
    </citation>
    <scope>NUCLEOTIDE SEQUENCE [LARGE SCALE GENOMIC DNA]</scope>
    <source>
        <strain evidence="2">soil36-7</strain>
    </source>
</reference>
<evidence type="ECO:0000313" key="2">
    <source>
        <dbReference type="Proteomes" id="UP000298049"/>
    </source>
</evidence>
<dbReference type="OrthoDB" id="6120917at2"/>
<dbReference type="AlphaFoldDB" id="A0A4P7XJL8"/>
<organism evidence="1 2">
    <name type="scientific">Hydrocarboniclastica marina</name>
    <dbReference type="NCBI Taxonomy" id="2259620"/>
    <lineage>
        <taxon>Bacteria</taxon>
        <taxon>Pseudomonadati</taxon>
        <taxon>Pseudomonadota</taxon>
        <taxon>Gammaproteobacteria</taxon>
        <taxon>Alteromonadales</taxon>
        <taxon>Alteromonadaceae</taxon>
        <taxon>Hydrocarboniclastica</taxon>
    </lineage>
</organism>
<dbReference type="KEGG" id="hmi:soil367_16155"/>
<sequence>MSTAQTVQSIQSVQAELLDIFGDMHRHDADYKDKAVAQRRLAARRAIEQHFERRQLEKQISDCWIDD</sequence>
<gene>
    <name evidence="1" type="ORF">soil367_16155</name>
</gene>
<proteinExistence type="predicted"/>